<evidence type="ECO:0000313" key="13">
    <source>
        <dbReference type="Proteomes" id="UP001500064"/>
    </source>
</evidence>
<keyword evidence="13" id="KW-1185">Reference proteome</keyword>
<evidence type="ECO:0000256" key="9">
    <source>
        <dbReference type="ARBA" id="ARBA00030757"/>
    </source>
</evidence>
<evidence type="ECO:0000256" key="7">
    <source>
        <dbReference type="ARBA" id="ARBA00022679"/>
    </source>
</evidence>
<keyword evidence="7" id="KW-0808">Transferase</keyword>
<proteinExistence type="inferred from homology"/>
<dbReference type="Pfam" id="PF01135">
    <property type="entry name" value="PCMT"/>
    <property type="match status" value="1"/>
</dbReference>
<comment type="caution">
    <text evidence="12">The sequence shown here is derived from an EMBL/GenBank/DDBJ whole genome shotgun (WGS) entry which is preliminary data.</text>
</comment>
<sequence length="392" mass="42563">MVDQLSAQGIIRTPSVENALRAVPRHILVPGVSLEEAYARHWPGEDGVLMPTEPAIAAVLLELTQTLPGMRVLKIGSTTAYPSALLAHLAGEHGQVTSINTEGDLGQAVINQLSLTGYDSIRVLNGNAPDGCADGAPYDRLISFNGMWDVPPAWLRQIAPDGRLVVPLRMRGSVYRVLAFTRTNDHWEEVASEECAFARRLGGIADDPLTMVSLTTAGTVTLHLHQDQHVIPEKLLGVIDRTRSEFWTKVPITFGNRSGDYSMLELFLSVSMRDGLSRMDASMSAIDTGLVAPMFPWGSMAVPGRDGDLAYLTLRPTGETVFGDPVFEISVIGHGLGGDALAGHLADQICLWDRDYRHAPLRVALQRADSPQRITGTYELDRPNALLAVSWG</sequence>
<dbReference type="EMBL" id="BAAAMU010000003">
    <property type="protein sequence ID" value="GAA1613008.1"/>
    <property type="molecule type" value="Genomic_DNA"/>
</dbReference>
<name>A0ABN2EP63_9ACTN</name>
<organism evidence="12 13">
    <name type="scientific">Nonomuraea maheshkhaliensis</name>
    <dbReference type="NCBI Taxonomy" id="419590"/>
    <lineage>
        <taxon>Bacteria</taxon>
        <taxon>Bacillati</taxon>
        <taxon>Actinomycetota</taxon>
        <taxon>Actinomycetes</taxon>
        <taxon>Streptosporangiales</taxon>
        <taxon>Streptosporangiaceae</taxon>
        <taxon>Nonomuraea</taxon>
    </lineage>
</organism>
<dbReference type="Gene3D" id="3.40.50.150">
    <property type="entry name" value="Vaccinia Virus protein VP39"/>
    <property type="match status" value="1"/>
</dbReference>
<evidence type="ECO:0000256" key="4">
    <source>
        <dbReference type="ARBA" id="ARBA00013346"/>
    </source>
</evidence>
<dbReference type="EC" id="2.1.1.77" evidence="3"/>
<evidence type="ECO:0000256" key="8">
    <source>
        <dbReference type="ARBA" id="ARBA00022691"/>
    </source>
</evidence>
<reference evidence="12 13" key="1">
    <citation type="journal article" date="2019" name="Int. J. Syst. Evol. Microbiol.">
        <title>The Global Catalogue of Microorganisms (GCM) 10K type strain sequencing project: providing services to taxonomists for standard genome sequencing and annotation.</title>
        <authorList>
            <consortium name="The Broad Institute Genomics Platform"/>
            <consortium name="The Broad Institute Genome Sequencing Center for Infectious Disease"/>
            <person name="Wu L."/>
            <person name="Ma J."/>
        </authorList>
    </citation>
    <scope>NUCLEOTIDE SEQUENCE [LARGE SCALE GENOMIC DNA]</scope>
    <source>
        <strain evidence="12 13">JCM 13929</strain>
    </source>
</reference>
<keyword evidence="6" id="KW-0489">Methyltransferase</keyword>
<evidence type="ECO:0000256" key="3">
    <source>
        <dbReference type="ARBA" id="ARBA00011890"/>
    </source>
</evidence>
<keyword evidence="8" id="KW-0949">S-adenosyl-L-methionine</keyword>
<evidence type="ECO:0000256" key="11">
    <source>
        <dbReference type="ARBA" id="ARBA00031350"/>
    </source>
</evidence>
<dbReference type="SUPFAM" id="SSF53335">
    <property type="entry name" value="S-adenosyl-L-methionine-dependent methyltransferases"/>
    <property type="match status" value="1"/>
</dbReference>
<evidence type="ECO:0000256" key="10">
    <source>
        <dbReference type="ARBA" id="ARBA00031323"/>
    </source>
</evidence>
<dbReference type="PANTHER" id="PTHR11579">
    <property type="entry name" value="PROTEIN-L-ISOASPARTATE O-METHYLTRANSFERASE"/>
    <property type="match status" value="1"/>
</dbReference>
<keyword evidence="5" id="KW-0963">Cytoplasm</keyword>
<evidence type="ECO:0000256" key="2">
    <source>
        <dbReference type="ARBA" id="ARBA00005369"/>
    </source>
</evidence>
<accession>A0ABN2EP63</accession>
<comment type="subcellular location">
    <subcellularLocation>
        <location evidence="1">Cytoplasm</location>
    </subcellularLocation>
</comment>
<comment type="similarity">
    <text evidence="2">Belongs to the methyltransferase superfamily. L-isoaspartyl/D-aspartyl protein methyltransferase family.</text>
</comment>
<evidence type="ECO:0000256" key="1">
    <source>
        <dbReference type="ARBA" id="ARBA00004496"/>
    </source>
</evidence>
<evidence type="ECO:0000256" key="6">
    <source>
        <dbReference type="ARBA" id="ARBA00022603"/>
    </source>
</evidence>
<dbReference type="InterPro" id="IPR000682">
    <property type="entry name" value="PCMT"/>
</dbReference>
<evidence type="ECO:0000256" key="5">
    <source>
        <dbReference type="ARBA" id="ARBA00022490"/>
    </source>
</evidence>
<gene>
    <name evidence="12" type="ORF">GCM10009733_006330</name>
</gene>
<dbReference type="Proteomes" id="UP001500064">
    <property type="component" value="Unassembled WGS sequence"/>
</dbReference>
<evidence type="ECO:0000313" key="12">
    <source>
        <dbReference type="EMBL" id="GAA1613008.1"/>
    </source>
</evidence>
<dbReference type="InterPro" id="IPR029063">
    <property type="entry name" value="SAM-dependent_MTases_sf"/>
</dbReference>
<protein>
    <recommendedName>
        <fullName evidence="4">Protein-L-isoaspartate O-methyltransferase</fullName>
        <ecNumber evidence="3">2.1.1.77</ecNumber>
    </recommendedName>
    <alternativeName>
        <fullName evidence="11">L-isoaspartyl protein carboxyl methyltransferase</fullName>
    </alternativeName>
    <alternativeName>
        <fullName evidence="9">Protein L-isoaspartyl methyltransferase</fullName>
    </alternativeName>
    <alternativeName>
        <fullName evidence="10">Protein-beta-aspartate methyltransferase</fullName>
    </alternativeName>
</protein>
<dbReference type="PANTHER" id="PTHR11579:SF0">
    <property type="entry name" value="PROTEIN-L-ISOASPARTATE(D-ASPARTATE) O-METHYLTRANSFERASE"/>
    <property type="match status" value="1"/>
</dbReference>